<dbReference type="SUPFAM" id="SSF56235">
    <property type="entry name" value="N-terminal nucleophile aminohydrolases (Ntn hydrolases)"/>
    <property type="match status" value="1"/>
</dbReference>
<dbReference type="PANTHER" id="PTHR43284">
    <property type="entry name" value="ASPARAGINE SYNTHETASE (GLUTAMINE-HYDROLYZING)"/>
    <property type="match status" value="1"/>
</dbReference>
<dbReference type="GO" id="GO:0005524">
    <property type="term" value="F:ATP binding"/>
    <property type="evidence" value="ECO:0007669"/>
    <property type="project" value="UniProtKB-KW"/>
</dbReference>
<keyword evidence="4 9" id="KW-0547">Nucleotide-binding</keyword>
<feature type="binding site" evidence="9">
    <location>
        <position position="104"/>
    </location>
    <ligand>
        <name>L-glutamine</name>
        <dbReference type="ChEBI" id="CHEBI:58359"/>
    </ligand>
</feature>
<keyword evidence="12" id="KW-0436">Ligase</keyword>
<dbReference type="CDD" id="cd01991">
    <property type="entry name" value="Asn_synthase_B_C"/>
    <property type="match status" value="1"/>
</dbReference>
<evidence type="ECO:0000256" key="2">
    <source>
        <dbReference type="ARBA" id="ARBA00005752"/>
    </source>
</evidence>
<comment type="similarity">
    <text evidence="2">Belongs to the asparagine synthetase family.</text>
</comment>
<comment type="catalytic activity">
    <reaction evidence="7">
        <text>L-aspartate + L-glutamine + ATP + H2O = L-asparagine + L-glutamate + AMP + diphosphate + H(+)</text>
        <dbReference type="Rhea" id="RHEA:12228"/>
        <dbReference type="ChEBI" id="CHEBI:15377"/>
        <dbReference type="ChEBI" id="CHEBI:15378"/>
        <dbReference type="ChEBI" id="CHEBI:29985"/>
        <dbReference type="ChEBI" id="CHEBI:29991"/>
        <dbReference type="ChEBI" id="CHEBI:30616"/>
        <dbReference type="ChEBI" id="CHEBI:33019"/>
        <dbReference type="ChEBI" id="CHEBI:58048"/>
        <dbReference type="ChEBI" id="CHEBI:58359"/>
        <dbReference type="ChEBI" id="CHEBI:456215"/>
        <dbReference type="EC" id="6.3.5.4"/>
    </reaction>
</comment>
<dbReference type="OrthoDB" id="9763290at2"/>
<evidence type="ECO:0000256" key="8">
    <source>
        <dbReference type="PIRSR" id="PIRSR001589-1"/>
    </source>
</evidence>
<dbReference type="InterPro" id="IPR051786">
    <property type="entry name" value="ASN_synthetase/amidase"/>
</dbReference>
<dbReference type="Gene3D" id="3.40.50.620">
    <property type="entry name" value="HUPs"/>
    <property type="match status" value="1"/>
</dbReference>
<dbReference type="GO" id="GO:0005829">
    <property type="term" value="C:cytosol"/>
    <property type="evidence" value="ECO:0007669"/>
    <property type="project" value="TreeGrafter"/>
</dbReference>
<evidence type="ECO:0000256" key="7">
    <source>
        <dbReference type="ARBA" id="ARBA00048741"/>
    </source>
</evidence>
<keyword evidence="13" id="KW-1185">Reference proteome</keyword>
<dbReference type="PROSITE" id="PS51278">
    <property type="entry name" value="GATASE_TYPE_2"/>
    <property type="match status" value="1"/>
</dbReference>
<dbReference type="InterPro" id="IPR029055">
    <property type="entry name" value="Ntn_hydrolases_N"/>
</dbReference>
<dbReference type="PANTHER" id="PTHR43284:SF1">
    <property type="entry name" value="ASPARAGINE SYNTHETASE"/>
    <property type="match status" value="1"/>
</dbReference>
<evidence type="ECO:0000256" key="3">
    <source>
        <dbReference type="ARBA" id="ARBA00012737"/>
    </source>
</evidence>
<comment type="pathway">
    <text evidence="1">Amino-acid biosynthesis; L-asparagine biosynthesis; L-asparagine from L-aspartate (L-Gln route): step 1/1.</text>
</comment>
<dbReference type="InterPro" id="IPR033738">
    <property type="entry name" value="AsnB_N"/>
</dbReference>
<dbReference type="Proteomes" id="UP000320386">
    <property type="component" value="Chromosome"/>
</dbReference>
<organism evidence="12 13">
    <name type="scientific">Mucisphaera calidilacus</name>
    <dbReference type="NCBI Taxonomy" id="2527982"/>
    <lineage>
        <taxon>Bacteria</taxon>
        <taxon>Pseudomonadati</taxon>
        <taxon>Planctomycetota</taxon>
        <taxon>Phycisphaerae</taxon>
        <taxon>Phycisphaerales</taxon>
        <taxon>Phycisphaeraceae</taxon>
        <taxon>Mucisphaera</taxon>
    </lineage>
</organism>
<dbReference type="GO" id="GO:0004066">
    <property type="term" value="F:asparagine synthase (glutamine-hydrolyzing) activity"/>
    <property type="evidence" value="ECO:0007669"/>
    <property type="project" value="UniProtKB-EC"/>
</dbReference>
<evidence type="ECO:0000313" key="13">
    <source>
        <dbReference type="Proteomes" id="UP000320386"/>
    </source>
</evidence>
<dbReference type="InterPro" id="IPR001962">
    <property type="entry name" value="Asn_synthase"/>
</dbReference>
<evidence type="ECO:0000313" key="12">
    <source>
        <dbReference type="EMBL" id="QDU71372.1"/>
    </source>
</evidence>
<evidence type="ECO:0000256" key="9">
    <source>
        <dbReference type="PIRSR" id="PIRSR001589-2"/>
    </source>
</evidence>
<keyword evidence="5 9" id="KW-0067">ATP-binding</keyword>
<dbReference type="AlphaFoldDB" id="A0A518BWL5"/>
<accession>A0A518BWL5</accession>
<dbReference type="EC" id="6.3.5.4" evidence="3"/>
<dbReference type="SUPFAM" id="SSF52402">
    <property type="entry name" value="Adenine nucleotide alpha hydrolases-like"/>
    <property type="match status" value="1"/>
</dbReference>
<evidence type="ECO:0000256" key="5">
    <source>
        <dbReference type="ARBA" id="ARBA00022840"/>
    </source>
</evidence>
<dbReference type="RefSeq" id="WP_145445524.1">
    <property type="nucleotide sequence ID" value="NZ_CP036280.1"/>
</dbReference>
<feature type="binding site" evidence="9">
    <location>
        <position position="294"/>
    </location>
    <ligand>
        <name>ATP</name>
        <dbReference type="ChEBI" id="CHEBI:30616"/>
    </ligand>
</feature>
<reference evidence="12 13" key="1">
    <citation type="submission" date="2019-02" db="EMBL/GenBank/DDBJ databases">
        <title>Deep-cultivation of Planctomycetes and their phenomic and genomic characterization uncovers novel biology.</title>
        <authorList>
            <person name="Wiegand S."/>
            <person name="Jogler M."/>
            <person name="Boedeker C."/>
            <person name="Pinto D."/>
            <person name="Vollmers J."/>
            <person name="Rivas-Marin E."/>
            <person name="Kohn T."/>
            <person name="Peeters S.H."/>
            <person name="Heuer A."/>
            <person name="Rast P."/>
            <person name="Oberbeckmann S."/>
            <person name="Bunk B."/>
            <person name="Jeske O."/>
            <person name="Meyerdierks A."/>
            <person name="Storesund J.E."/>
            <person name="Kallscheuer N."/>
            <person name="Luecker S."/>
            <person name="Lage O.M."/>
            <person name="Pohl T."/>
            <person name="Merkel B.J."/>
            <person name="Hornburger P."/>
            <person name="Mueller R.-W."/>
            <person name="Bruemmer F."/>
            <person name="Labrenz M."/>
            <person name="Spormann A.M."/>
            <person name="Op den Camp H."/>
            <person name="Overmann J."/>
            <person name="Amann R."/>
            <person name="Jetten M.S.M."/>
            <person name="Mascher T."/>
            <person name="Medema M.H."/>
            <person name="Devos D.P."/>
            <person name="Kaster A.-K."/>
            <person name="Ovreas L."/>
            <person name="Rohde M."/>
            <person name="Galperin M.Y."/>
            <person name="Jogler C."/>
        </authorList>
    </citation>
    <scope>NUCLEOTIDE SEQUENCE [LARGE SCALE GENOMIC DNA]</scope>
    <source>
        <strain evidence="12 13">Pan265</strain>
    </source>
</reference>
<dbReference type="InterPro" id="IPR017932">
    <property type="entry name" value="GATase_2_dom"/>
</dbReference>
<protein>
    <recommendedName>
        <fullName evidence="3">asparagine synthase (glutamine-hydrolyzing)</fullName>
        <ecNumber evidence="3">6.3.5.4</ecNumber>
    </recommendedName>
</protein>
<proteinExistence type="inferred from homology"/>
<evidence type="ECO:0000259" key="11">
    <source>
        <dbReference type="PROSITE" id="PS51278"/>
    </source>
</evidence>
<dbReference type="InterPro" id="IPR014729">
    <property type="entry name" value="Rossmann-like_a/b/a_fold"/>
</dbReference>
<dbReference type="InterPro" id="IPR006426">
    <property type="entry name" value="Asn_synth_AEB"/>
</dbReference>
<feature type="domain" description="Glutamine amidotransferase type-2" evidence="11">
    <location>
        <begin position="2"/>
        <end position="215"/>
    </location>
</feature>
<keyword evidence="6 8" id="KW-0315">Glutamine amidotransferase</keyword>
<evidence type="ECO:0000256" key="1">
    <source>
        <dbReference type="ARBA" id="ARBA00005187"/>
    </source>
</evidence>
<name>A0A518BWL5_9BACT</name>
<sequence length="621" mass="70508">MCGIAGILRHDERPPDRGLLEQMLQRIRHRGPDGQGITDHGRCSLVHARLSVIDLLSGQQPMHVTRTDNHGPLHLIFNGEIYNHHNLRRKLTRRGHAFASDHSDTEVLLYGYRQWGQDLPKHLHGMFVFAIWDEDEQSLFLARDRTGKKPLYIQRTENDFRFASLIPALLCGQNTPRINRTALLTFLRYGYTFGDGLLQGIEEVPPAHTLHISRHGERRTERYWRPPPISKSITRLGAVDALREVLTESVDERLESDVPLGCFLSGGIDSSVVAALAQQQLKQRDAPSLRTFSIRIPGAAYDESAKARAVAQHIGAVHTVLDVQPQDIAENLRHIMRLTGDPTADSSILPTYWLCHAARQHVTVALSGDGGDELFGGYDRYRAMRLLRRHGWWLKAIPYGWIPGSSPRALTTKARRLLEAASKGRKPAAHYHDMIHLFRDQQIRSLIPGLIETEPIDAPQVPDWPGTHDRVHAAMRWDLEHYLPHVLLRKVDRASMAVALEVRCPILDTQVCDLAGHLPDPVLMPHGRPKGLLRQLAAQLIPRHISRLPKRGFAIPLGDWFRTRLTEQLHDAILTGNLDTLGLQRRPIAKWFDQHQSGRFDHTHRLFALWQLALWNQGNPQ</sequence>
<evidence type="ECO:0000256" key="6">
    <source>
        <dbReference type="ARBA" id="ARBA00022962"/>
    </source>
</evidence>
<evidence type="ECO:0000256" key="4">
    <source>
        <dbReference type="ARBA" id="ARBA00022741"/>
    </source>
</evidence>
<feature type="site" description="Important for beta-aspartyl-AMP intermediate formation" evidence="10">
    <location>
        <position position="369"/>
    </location>
</feature>
<feature type="active site" description="For GATase activity" evidence="8">
    <location>
        <position position="2"/>
    </location>
</feature>
<dbReference type="GO" id="GO:0006529">
    <property type="term" value="P:asparagine biosynthetic process"/>
    <property type="evidence" value="ECO:0007669"/>
    <property type="project" value="UniProtKB-KW"/>
</dbReference>
<gene>
    <name evidence="12" type="primary">asnB</name>
    <name evidence="12" type="ORF">Pan265_12210</name>
</gene>
<dbReference type="Pfam" id="PF00733">
    <property type="entry name" value="Asn_synthase"/>
    <property type="match status" value="1"/>
</dbReference>
<dbReference type="KEGG" id="mcad:Pan265_12210"/>
<keyword evidence="8" id="KW-0061">Asparagine biosynthesis</keyword>
<dbReference type="NCBIfam" id="TIGR01536">
    <property type="entry name" value="asn_synth_AEB"/>
    <property type="match status" value="1"/>
</dbReference>
<dbReference type="PIRSF" id="PIRSF001589">
    <property type="entry name" value="Asn_synthetase_glu-h"/>
    <property type="match status" value="1"/>
</dbReference>
<keyword evidence="8" id="KW-0028">Amino-acid biosynthesis</keyword>
<evidence type="ECO:0000256" key="10">
    <source>
        <dbReference type="PIRSR" id="PIRSR001589-3"/>
    </source>
</evidence>
<feature type="binding site" evidence="9">
    <location>
        <begin position="367"/>
        <end position="368"/>
    </location>
    <ligand>
        <name>ATP</name>
        <dbReference type="ChEBI" id="CHEBI:30616"/>
    </ligand>
</feature>
<dbReference type="CDD" id="cd00712">
    <property type="entry name" value="AsnB"/>
    <property type="match status" value="1"/>
</dbReference>
<dbReference type="EMBL" id="CP036280">
    <property type="protein sequence ID" value="QDU71372.1"/>
    <property type="molecule type" value="Genomic_DNA"/>
</dbReference>
<dbReference type="Gene3D" id="3.60.20.10">
    <property type="entry name" value="Glutamine Phosphoribosylpyrophosphate, subunit 1, domain 1"/>
    <property type="match status" value="1"/>
</dbReference>
<dbReference type="Pfam" id="PF13537">
    <property type="entry name" value="GATase_7"/>
    <property type="match status" value="1"/>
</dbReference>